<dbReference type="OrthoDB" id="5641254at2759"/>
<keyword evidence="2" id="KW-1185">Reference proteome</keyword>
<sequence>MPFYKAHFNFTKFPKPQNIFTQNARVNVENNFYMPLGPETLYPKLCKFRETIYDIPAGFHFKNVIFFLSNLWIRSCRSSIENIAHKYKTRAKLCRISSLRDTNEFHDMPNKSSKCFMNRIQFNAFKKRVTASIFTNNHLFLFNDPCLHCRSFNSSSKRFFSSNYSKNQSFDEKSSRFTKQQHLIKYKSKFCSIKLNILLNCHNIGSIPVEISYSEAQPSAKTFLEFNTINRSNRLDKVVELFSICPSTLINFLFLSSKKALGLVYQGLLNYFYKFLFRLSNFLLKILQENYSLSPTQSNDQIYIQNTKVPSDCVTMSLPLTSSLPNFIPSTHNACESTTTDIESLFSKSEENLKYHLSNMKSLILYLSKVNIKVTYVLDPKTNNSLVVAFDSLQVPNSKALEDIITSIGLSLDSLGATISQPGSHHLQDLDTPKPQLDHYLNSPSSSIHSDSLTCNDSYSTSTDTSSWADTVTSEYFDEMLESSFYSDYSSLVSSKEFDKKFKTFKNESDDINHFINSLDFLPSPNFNQYKQSSLVLF</sequence>
<dbReference type="EMBL" id="LSSN01000783">
    <property type="protein sequence ID" value="OMJ22357.1"/>
    <property type="molecule type" value="Genomic_DNA"/>
</dbReference>
<reference evidence="1 2" key="1">
    <citation type="submission" date="2017-01" db="EMBL/GenBank/DDBJ databases">
        <authorList>
            <person name="Mah S.A."/>
            <person name="Swanson W.J."/>
            <person name="Moy G.W."/>
            <person name="Vacquier V.D."/>
        </authorList>
    </citation>
    <scope>NUCLEOTIDE SEQUENCE [LARGE SCALE GENOMIC DNA]</scope>
    <source>
        <strain evidence="1 2">GSMNP</strain>
    </source>
</reference>
<evidence type="ECO:0000313" key="2">
    <source>
        <dbReference type="Proteomes" id="UP000187283"/>
    </source>
</evidence>
<name>A0A1R1Y5U4_9FUNG</name>
<evidence type="ECO:0000313" key="1">
    <source>
        <dbReference type="EMBL" id="OMJ22357.1"/>
    </source>
</evidence>
<organism evidence="1 2">
    <name type="scientific">Smittium culicis</name>
    <dbReference type="NCBI Taxonomy" id="133412"/>
    <lineage>
        <taxon>Eukaryota</taxon>
        <taxon>Fungi</taxon>
        <taxon>Fungi incertae sedis</taxon>
        <taxon>Zoopagomycota</taxon>
        <taxon>Kickxellomycotina</taxon>
        <taxon>Harpellomycetes</taxon>
        <taxon>Harpellales</taxon>
        <taxon>Legeriomycetaceae</taxon>
        <taxon>Smittium</taxon>
    </lineage>
</organism>
<gene>
    <name evidence="1" type="ORF">AYI70_g2925</name>
</gene>
<dbReference type="Proteomes" id="UP000187283">
    <property type="component" value="Unassembled WGS sequence"/>
</dbReference>
<proteinExistence type="predicted"/>
<protein>
    <submittedName>
        <fullName evidence="1">Uncharacterized protein</fullName>
    </submittedName>
</protein>
<dbReference type="AlphaFoldDB" id="A0A1R1Y5U4"/>
<accession>A0A1R1Y5U4</accession>
<comment type="caution">
    <text evidence="1">The sequence shown here is derived from an EMBL/GenBank/DDBJ whole genome shotgun (WGS) entry which is preliminary data.</text>
</comment>